<dbReference type="InterPro" id="IPR025403">
    <property type="entry name" value="TgpA-like_C"/>
</dbReference>
<feature type="region of interest" description="Disordered" evidence="1">
    <location>
        <begin position="190"/>
        <end position="216"/>
    </location>
</feature>
<dbReference type="Pfam" id="PF13559">
    <property type="entry name" value="DUF4129"/>
    <property type="match status" value="1"/>
</dbReference>
<feature type="compositionally biased region" description="Basic and acidic residues" evidence="1">
    <location>
        <begin position="190"/>
        <end position="204"/>
    </location>
</feature>
<dbReference type="RefSeq" id="WP_171247372.1">
    <property type="nucleotide sequence ID" value="NZ_JABFAJ010000018.1"/>
</dbReference>
<keyword evidence="2" id="KW-0472">Membrane</keyword>
<feature type="compositionally biased region" description="Low complexity" evidence="1">
    <location>
        <begin position="205"/>
        <end position="216"/>
    </location>
</feature>
<dbReference type="Proteomes" id="UP000557204">
    <property type="component" value="Unassembled WGS sequence"/>
</dbReference>
<keyword evidence="2" id="KW-0812">Transmembrane</keyword>
<dbReference type="EMBL" id="JABFAJ010000018">
    <property type="protein sequence ID" value="NNU27870.1"/>
    <property type="molecule type" value="Genomic_DNA"/>
</dbReference>
<sequence>MTGHTAAVLAEVPVDPDRETARRWLVEELSRPEYAQDQSWLMRLLEWFLGLFDGVGAVDADPLVLAAVIVALAAVVVGVAWWVAGPARLRRRSAARSVVVHEDDTRTAAEMRRAADDAAARKDWDTAVLERFRAVVRVLEERAVLDERAGRTAQEAARDAGDRVPELADPLGAAARLFDAVCYGHRPAGRADDDRLRTLDERASAARPAPTTAGAS</sequence>
<protein>
    <submittedName>
        <fullName evidence="4">DUF4129 domain-containing protein</fullName>
    </submittedName>
</protein>
<proteinExistence type="predicted"/>
<evidence type="ECO:0000256" key="2">
    <source>
        <dbReference type="SAM" id="Phobius"/>
    </source>
</evidence>
<accession>A0A849K614</accession>
<evidence type="ECO:0000259" key="3">
    <source>
        <dbReference type="Pfam" id="PF13559"/>
    </source>
</evidence>
<keyword evidence="5" id="KW-1185">Reference proteome</keyword>
<comment type="caution">
    <text evidence="4">The sequence shown here is derived from an EMBL/GenBank/DDBJ whole genome shotgun (WGS) entry which is preliminary data.</text>
</comment>
<keyword evidence="2" id="KW-1133">Transmembrane helix</keyword>
<evidence type="ECO:0000313" key="5">
    <source>
        <dbReference type="Proteomes" id="UP000557204"/>
    </source>
</evidence>
<name>A0A849K614_9MICO</name>
<feature type="transmembrane region" description="Helical" evidence="2">
    <location>
        <begin position="64"/>
        <end position="84"/>
    </location>
</feature>
<evidence type="ECO:0000313" key="4">
    <source>
        <dbReference type="EMBL" id="NNU27870.1"/>
    </source>
</evidence>
<reference evidence="4 5" key="1">
    <citation type="submission" date="2020-05" db="EMBL/GenBank/DDBJ databases">
        <title>Genome sequence of Isoptericola sp. JC619 isolated from Chilika lagoon, India.</title>
        <authorList>
            <person name="Kumar D."/>
            <person name="Appam K."/>
            <person name="Gandham S."/>
            <person name="Uppada J."/>
            <person name="Sasikala C."/>
            <person name="Venkata Ramana C."/>
        </authorList>
    </citation>
    <scope>NUCLEOTIDE SEQUENCE [LARGE SCALE GENOMIC DNA]</scope>
    <source>
        <strain evidence="4 5">JC619</strain>
    </source>
</reference>
<gene>
    <name evidence="4" type="ORF">HLI28_10000</name>
</gene>
<evidence type="ECO:0000256" key="1">
    <source>
        <dbReference type="SAM" id="MobiDB-lite"/>
    </source>
</evidence>
<organism evidence="4 5">
    <name type="scientific">Isoptericola sediminis</name>
    <dbReference type="NCBI Taxonomy" id="2733572"/>
    <lineage>
        <taxon>Bacteria</taxon>
        <taxon>Bacillati</taxon>
        <taxon>Actinomycetota</taxon>
        <taxon>Actinomycetes</taxon>
        <taxon>Micrococcales</taxon>
        <taxon>Promicromonosporaceae</taxon>
        <taxon>Isoptericola</taxon>
    </lineage>
</organism>
<feature type="domain" description="Protein-glutamine gamma-glutamyltransferase-like C-terminal" evidence="3">
    <location>
        <begin position="131"/>
        <end position="201"/>
    </location>
</feature>
<dbReference type="AlphaFoldDB" id="A0A849K614"/>